<dbReference type="Proteomes" id="UP000621168">
    <property type="component" value="Unassembled WGS sequence"/>
</dbReference>
<dbReference type="AlphaFoldDB" id="A0A851M7B2"/>
<feature type="domain" description="Aldehyde dehydrogenase" evidence="3">
    <location>
        <begin position="1"/>
        <end position="54"/>
    </location>
</feature>
<dbReference type="PANTHER" id="PTHR42986">
    <property type="entry name" value="BENZALDEHYDE DEHYDROGENASE YFMT"/>
    <property type="match status" value="1"/>
</dbReference>
<dbReference type="InterPro" id="IPR016161">
    <property type="entry name" value="Ald_DH/histidinol_DH"/>
</dbReference>
<dbReference type="Gene3D" id="3.40.309.10">
    <property type="entry name" value="Aldehyde Dehydrogenase, Chain A, domain 2"/>
    <property type="match status" value="1"/>
</dbReference>
<keyword evidence="2" id="KW-0520">NAD</keyword>
<dbReference type="InterPro" id="IPR015590">
    <property type="entry name" value="Aldehyde_DH_dom"/>
</dbReference>
<accession>A0A851M7B2</accession>
<evidence type="ECO:0000256" key="1">
    <source>
        <dbReference type="ARBA" id="ARBA00009986"/>
    </source>
</evidence>
<dbReference type="EMBL" id="WBMX01035051">
    <property type="protein sequence ID" value="NXC23400.1"/>
    <property type="molecule type" value="Genomic_DNA"/>
</dbReference>
<comment type="similarity">
    <text evidence="1">Belongs to the aldehyde dehydrogenase family.</text>
</comment>
<evidence type="ECO:0000313" key="4">
    <source>
        <dbReference type="EMBL" id="NXC23400.1"/>
    </source>
</evidence>
<feature type="non-terminal residue" evidence="4">
    <location>
        <position position="55"/>
    </location>
</feature>
<dbReference type="Pfam" id="PF00171">
    <property type="entry name" value="Aldedh"/>
    <property type="match status" value="1"/>
</dbReference>
<feature type="non-terminal residue" evidence="4">
    <location>
        <position position="1"/>
    </location>
</feature>
<dbReference type="GO" id="GO:0016620">
    <property type="term" value="F:oxidoreductase activity, acting on the aldehyde or oxo group of donors, NAD or NADP as acceptor"/>
    <property type="evidence" value="ECO:0007669"/>
    <property type="project" value="InterPro"/>
</dbReference>
<dbReference type="InterPro" id="IPR016163">
    <property type="entry name" value="Ald_DH_C"/>
</dbReference>
<name>A0A851M7B2_CORCR</name>
<evidence type="ECO:0000259" key="3">
    <source>
        <dbReference type="Pfam" id="PF00171"/>
    </source>
</evidence>
<evidence type="ECO:0000313" key="5">
    <source>
        <dbReference type="Proteomes" id="UP000621168"/>
    </source>
</evidence>
<organism evidence="4 5">
    <name type="scientific">Corythaeola cristata</name>
    <name type="common">Great blue turaco</name>
    <dbReference type="NCBI Taxonomy" id="103954"/>
    <lineage>
        <taxon>Eukaryota</taxon>
        <taxon>Metazoa</taxon>
        <taxon>Chordata</taxon>
        <taxon>Craniata</taxon>
        <taxon>Vertebrata</taxon>
        <taxon>Euteleostomi</taxon>
        <taxon>Archelosauria</taxon>
        <taxon>Archosauria</taxon>
        <taxon>Dinosauria</taxon>
        <taxon>Saurischia</taxon>
        <taxon>Theropoda</taxon>
        <taxon>Coelurosauria</taxon>
        <taxon>Aves</taxon>
        <taxon>Neognathae</taxon>
        <taxon>Neoaves</taxon>
        <taxon>Otidimorphae</taxon>
        <taxon>Musophagiformes</taxon>
        <taxon>Musophagidae</taxon>
        <taxon>Corythaeola</taxon>
    </lineage>
</organism>
<dbReference type="PANTHER" id="PTHR42986:SF1">
    <property type="entry name" value="BENZALDEHYDE DEHYDROGENASE YFMT"/>
    <property type="match status" value="1"/>
</dbReference>
<keyword evidence="5" id="KW-1185">Reference proteome</keyword>
<dbReference type="OrthoDB" id="310895at2759"/>
<dbReference type="SUPFAM" id="SSF53720">
    <property type="entry name" value="ALDH-like"/>
    <property type="match status" value="1"/>
</dbReference>
<proteinExistence type="inferred from homology"/>
<gene>
    <name evidence="4" type="primary">Alda</name>
    <name evidence="4" type="ORF">CORCRI_R13335</name>
</gene>
<sequence length="55" mass="5933">KLAQEEIFGPVLTIIKVKDDEEAIKIANDSEYGLAGGVFSQDITRALNIAKAVKT</sequence>
<protein>
    <submittedName>
        <fullName evidence="4">ALDH dehydrogenase</fullName>
    </submittedName>
</protein>
<comment type="caution">
    <text evidence="4">The sequence shown here is derived from an EMBL/GenBank/DDBJ whole genome shotgun (WGS) entry which is preliminary data.</text>
</comment>
<evidence type="ECO:0000256" key="2">
    <source>
        <dbReference type="ARBA" id="ARBA00023027"/>
    </source>
</evidence>
<reference evidence="4" key="1">
    <citation type="submission" date="2019-09" db="EMBL/GenBank/DDBJ databases">
        <title>Bird 10,000 Genomes (B10K) Project - Family phase.</title>
        <authorList>
            <person name="Zhang G."/>
        </authorList>
    </citation>
    <scope>NUCLEOTIDE SEQUENCE</scope>
    <source>
        <strain evidence="4">B10K-CU-031-40</strain>
    </source>
</reference>